<evidence type="ECO:0000313" key="3">
    <source>
        <dbReference type="Proteomes" id="UP000019132"/>
    </source>
</evidence>
<sequence length="48" mass="5277">MADTSIYLRGTLEGHNGKAVTAIATTRENPNLLLTASRDKTLLVWHIL</sequence>
<dbReference type="Proteomes" id="UP000019132">
    <property type="component" value="Unassembled WGS sequence"/>
</dbReference>
<keyword evidence="3" id="KW-1185">Reference proteome</keyword>
<dbReference type="Gene3D" id="2.130.10.10">
    <property type="entry name" value="YVTN repeat-like/Quinoprotein amine dehydrogenase"/>
    <property type="match status" value="1"/>
</dbReference>
<dbReference type="Pfam" id="PF00400">
    <property type="entry name" value="WD40"/>
    <property type="match status" value="1"/>
</dbReference>
<dbReference type="PROSITE" id="PS50082">
    <property type="entry name" value="WD_REPEATS_2"/>
    <property type="match status" value="1"/>
</dbReference>
<accession>K3X7D2</accession>
<dbReference type="SMART" id="SM00320">
    <property type="entry name" value="WD40"/>
    <property type="match status" value="1"/>
</dbReference>
<dbReference type="HOGENOM" id="CLU_3161215_0_0_1"/>
<dbReference type="VEuPathDB" id="FungiDB:PYU1_G013104"/>
<reference evidence="2" key="3">
    <citation type="submission" date="2015-02" db="UniProtKB">
        <authorList>
            <consortium name="EnsemblProtists"/>
        </authorList>
    </citation>
    <scope>IDENTIFICATION</scope>
    <source>
        <strain evidence="2">DAOM BR144</strain>
    </source>
</reference>
<evidence type="ECO:0000313" key="2">
    <source>
        <dbReference type="EnsemblProtists" id="PYU1_T013131"/>
    </source>
</evidence>
<dbReference type="EMBL" id="GL376577">
    <property type="status" value="NOT_ANNOTATED_CDS"/>
    <property type="molecule type" value="Genomic_DNA"/>
</dbReference>
<dbReference type="EnsemblProtists" id="PYU1_T013131">
    <property type="protein sequence ID" value="PYU1_T013131"/>
    <property type="gene ID" value="PYU1_G013104"/>
</dbReference>
<dbReference type="PROSITE" id="PS50294">
    <property type="entry name" value="WD_REPEATS_REGION"/>
    <property type="match status" value="1"/>
</dbReference>
<feature type="repeat" description="WD" evidence="1">
    <location>
        <begin position="12"/>
        <end position="48"/>
    </location>
</feature>
<dbReference type="SUPFAM" id="SSF50978">
    <property type="entry name" value="WD40 repeat-like"/>
    <property type="match status" value="1"/>
</dbReference>
<proteinExistence type="predicted"/>
<dbReference type="STRING" id="431595.K3X7D2"/>
<dbReference type="InterPro" id="IPR015943">
    <property type="entry name" value="WD40/YVTN_repeat-like_dom_sf"/>
</dbReference>
<name>K3X7D2_GLOUD</name>
<protein>
    <submittedName>
        <fullName evidence="2">Uncharacterized protein</fullName>
    </submittedName>
</protein>
<evidence type="ECO:0000256" key="1">
    <source>
        <dbReference type="PROSITE-ProRule" id="PRU00221"/>
    </source>
</evidence>
<keyword evidence="1" id="KW-0853">WD repeat</keyword>
<dbReference type="InParanoid" id="K3X7D2"/>
<organism evidence="2 3">
    <name type="scientific">Globisporangium ultimum (strain ATCC 200006 / CBS 805.95 / DAOM BR144)</name>
    <name type="common">Pythium ultimum</name>
    <dbReference type="NCBI Taxonomy" id="431595"/>
    <lineage>
        <taxon>Eukaryota</taxon>
        <taxon>Sar</taxon>
        <taxon>Stramenopiles</taxon>
        <taxon>Oomycota</taxon>
        <taxon>Peronosporomycetes</taxon>
        <taxon>Pythiales</taxon>
        <taxon>Pythiaceae</taxon>
        <taxon>Globisporangium</taxon>
    </lineage>
</organism>
<dbReference type="InterPro" id="IPR001680">
    <property type="entry name" value="WD40_rpt"/>
</dbReference>
<dbReference type="InterPro" id="IPR036322">
    <property type="entry name" value="WD40_repeat_dom_sf"/>
</dbReference>
<dbReference type="AlphaFoldDB" id="K3X7D2"/>
<reference evidence="3" key="1">
    <citation type="journal article" date="2010" name="Genome Biol.">
        <title>Genome sequence of the necrotrophic plant pathogen Pythium ultimum reveals original pathogenicity mechanisms and effector repertoire.</title>
        <authorList>
            <person name="Levesque C.A."/>
            <person name="Brouwer H."/>
            <person name="Cano L."/>
            <person name="Hamilton J.P."/>
            <person name="Holt C."/>
            <person name="Huitema E."/>
            <person name="Raffaele S."/>
            <person name="Robideau G.P."/>
            <person name="Thines M."/>
            <person name="Win J."/>
            <person name="Zerillo M.M."/>
            <person name="Beakes G.W."/>
            <person name="Boore J.L."/>
            <person name="Busam D."/>
            <person name="Dumas B."/>
            <person name="Ferriera S."/>
            <person name="Fuerstenberg S.I."/>
            <person name="Gachon C.M."/>
            <person name="Gaulin E."/>
            <person name="Govers F."/>
            <person name="Grenville-Briggs L."/>
            <person name="Horner N."/>
            <person name="Hostetler J."/>
            <person name="Jiang R.H."/>
            <person name="Johnson J."/>
            <person name="Krajaejun T."/>
            <person name="Lin H."/>
            <person name="Meijer H.J."/>
            <person name="Moore B."/>
            <person name="Morris P."/>
            <person name="Phuntmart V."/>
            <person name="Puiu D."/>
            <person name="Shetty J."/>
            <person name="Stajich J.E."/>
            <person name="Tripathy S."/>
            <person name="Wawra S."/>
            <person name="van West P."/>
            <person name="Whitty B.R."/>
            <person name="Coutinho P.M."/>
            <person name="Henrissat B."/>
            <person name="Martin F."/>
            <person name="Thomas P.D."/>
            <person name="Tyler B.M."/>
            <person name="De Vries R.P."/>
            <person name="Kamoun S."/>
            <person name="Yandell M."/>
            <person name="Tisserat N."/>
            <person name="Buell C.R."/>
        </authorList>
    </citation>
    <scope>NUCLEOTIDE SEQUENCE</scope>
    <source>
        <strain evidence="3">DAOM:BR144</strain>
    </source>
</reference>
<reference evidence="3" key="2">
    <citation type="submission" date="2010-04" db="EMBL/GenBank/DDBJ databases">
        <authorList>
            <person name="Buell R."/>
            <person name="Hamilton J."/>
            <person name="Hostetler J."/>
        </authorList>
    </citation>
    <scope>NUCLEOTIDE SEQUENCE [LARGE SCALE GENOMIC DNA]</scope>
    <source>
        <strain evidence="3">DAOM:BR144</strain>
    </source>
</reference>